<keyword evidence="1" id="KW-0472">Membrane</keyword>
<dbReference type="Proteomes" id="UP000316612">
    <property type="component" value="Unassembled WGS sequence"/>
</dbReference>
<feature type="transmembrane region" description="Helical" evidence="1">
    <location>
        <begin position="177"/>
        <end position="202"/>
    </location>
</feature>
<dbReference type="EMBL" id="BJNY01000012">
    <property type="protein sequence ID" value="GED06684.1"/>
    <property type="molecule type" value="Genomic_DNA"/>
</dbReference>
<evidence type="ECO:0008006" key="4">
    <source>
        <dbReference type="Google" id="ProtNLM"/>
    </source>
</evidence>
<feature type="transmembrane region" description="Helical" evidence="1">
    <location>
        <begin position="153"/>
        <end position="171"/>
    </location>
</feature>
<dbReference type="AlphaFoldDB" id="A0A4Y4DRZ9"/>
<evidence type="ECO:0000313" key="2">
    <source>
        <dbReference type="EMBL" id="GED06684.1"/>
    </source>
</evidence>
<keyword evidence="1" id="KW-0812">Transmembrane</keyword>
<keyword evidence="3" id="KW-1185">Reference proteome</keyword>
<proteinExistence type="predicted"/>
<evidence type="ECO:0000256" key="1">
    <source>
        <dbReference type="SAM" id="Phobius"/>
    </source>
</evidence>
<sequence length="203" mass="21735">MLRNETRPSSNLVFQAAVAASHILTPVVVATFYIVTSPLRNASVSWSQAAVAALFTTIIPWGMLLSARLRGVVSDLHVTQRQQRHWLYAVTAGSIIAGLLVLRLMNSGGAIYSEVGSILLGLAVVALINIWWKVSVHLAVGTFVALQFGDAIPELYPLIICFIALLSWARIKSNEHTASQVCGGVFVAVLVYYGSMAIAGGLS</sequence>
<feature type="transmembrane region" description="Helical" evidence="1">
    <location>
        <begin position="111"/>
        <end position="132"/>
    </location>
</feature>
<accession>A0A4Y4DRZ9</accession>
<keyword evidence="1" id="KW-1133">Transmembrane helix</keyword>
<evidence type="ECO:0000313" key="3">
    <source>
        <dbReference type="Proteomes" id="UP000316612"/>
    </source>
</evidence>
<comment type="caution">
    <text evidence="2">The sequence shown here is derived from an EMBL/GenBank/DDBJ whole genome shotgun (WGS) entry which is preliminary data.</text>
</comment>
<protein>
    <recommendedName>
        <fullName evidence="4">Phosphatidic acid phosphatase type 2/haloperoxidase domain-containing protein</fullName>
    </recommendedName>
</protein>
<name>A0A4Y4DRZ9_GLUUR</name>
<gene>
    <name evidence="2" type="ORF">AUR04nite_22160</name>
</gene>
<feature type="transmembrane region" description="Helical" evidence="1">
    <location>
        <begin position="86"/>
        <end position="105"/>
    </location>
</feature>
<feature type="transmembrane region" description="Helical" evidence="1">
    <location>
        <begin position="46"/>
        <end position="65"/>
    </location>
</feature>
<organism evidence="2 3">
    <name type="scientific">Glutamicibacter uratoxydans</name>
    <name type="common">Arthrobacter uratoxydans</name>
    <dbReference type="NCBI Taxonomy" id="43667"/>
    <lineage>
        <taxon>Bacteria</taxon>
        <taxon>Bacillati</taxon>
        <taxon>Actinomycetota</taxon>
        <taxon>Actinomycetes</taxon>
        <taxon>Micrococcales</taxon>
        <taxon>Micrococcaceae</taxon>
        <taxon>Glutamicibacter</taxon>
    </lineage>
</organism>
<reference evidence="2 3" key="1">
    <citation type="submission" date="2019-06" db="EMBL/GenBank/DDBJ databases">
        <title>Whole genome shotgun sequence of Glutamicibacter uratoxydans NBRC 15515.</title>
        <authorList>
            <person name="Hosoyama A."/>
            <person name="Uohara A."/>
            <person name="Ohji S."/>
            <person name="Ichikawa N."/>
        </authorList>
    </citation>
    <scope>NUCLEOTIDE SEQUENCE [LARGE SCALE GENOMIC DNA]</scope>
    <source>
        <strain evidence="2 3">NBRC 15515</strain>
    </source>
</reference>
<feature type="transmembrane region" description="Helical" evidence="1">
    <location>
        <begin position="12"/>
        <end position="34"/>
    </location>
</feature>